<protein>
    <submittedName>
        <fullName evidence="1">Uncharacterized protein</fullName>
    </submittedName>
</protein>
<proteinExistence type="predicted"/>
<organism evidence="1">
    <name type="scientific">Anguilla anguilla</name>
    <name type="common">European freshwater eel</name>
    <name type="synonym">Muraena anguilla</name>
    <dbReference type="NCBI Taxonomy" id="7936"/>
    <lineage>
        <taxon>Eukaryota</taxon>
        <taxon>Metazoa</taxon>
        <taxon>Chordata</taxon>
        <taxon>Craniata</taxon>
        <taxon>Vertebrata</taxon>
        <taxon>Euteleostomi</taxon>
        <taxon>Actinopterygii</taxon>
        <taxon>Neopterygii</taxon>
        <taxon>Teleostei</taxon>
        <taxon>Anguilliformes</taxon>
        <taxon>Anguillidae</taxon>
        <taxon>Anguilla</taxon>
    </lineage>
</organism>
<dbReference type="AlphaFoldDB" id="A0A0E9W3D4"/>
<sequence>MMRRRKNKNKRFILLLFSFFLALCTSVCAVVCCTMSFCSF</sequence>
<reference evidence="1" key="2">
    <citation type="journal article" date="2015" name="Fish Shellfish Immunol.">
        <title>Early steps in the European eel (Anguilla anguilla)-Vibrio vulnificus interaction in the gills: Role of the RtxA13 toxin.</title>
        <authorList>
            <person name="Callol A."/>
            <person name="Pajuelo D."/>
            <person name="Ebbesson L."/>
            <person name="Teles M."/>
            <person name="MacKenzie S."/>
            <person name="Amaro C."/>
        </authorList>
    </citation>
    <scope>NUCLEOTIDE SEQUENCE</scope>
</reference>
<accession>A0A0E9W3D4</accession>
<evidence type="ECO:0000313" key="1">
    <source>
        <dbReference type="EMBL" id="JAH84857.1"/>
    </source>
</evidence>
<dbReference type="EMBL" id="GBXM01023720">
    <property type="protein sequence ID" value="JAH84857.1"/>
    <property type="molecule type" value="Transcribed_RNA"/>
</dbReference>
<reference evidence="1" key="1">
    <citation type="submission" date="2014-11" db="EMBL/GenBank/DDBJ databases">
        <authorList>
            <person name="Amaro Gonzalez C."/>
        </authorList>
    </citation>
    <scope>NUCLEOTIDE SEQUENCE</scope>
</reference>
<name>A0A0E9W3D4_ANGAN</name>